<dbReference type="InterPro" id="IPR039424">
    <property type="entry name" value="SBP_5"/>
</dbReference>
<dbReference type="EMBL" id="VNIQ01000001">
    <property type="protein sequence ID" value="TYQ08030.1"/>
    <property type="molecule type" value="Genomic_DNA"/>
</dbReference>
<dbReference type="PANTHER" id="PTHR30290">
    <property type="entry name" value="PERIPLASMIC BINDING COMPONENT OF ABC TRANSPORTER"/>
    <property type="match status" value="1"/>
</dbReference>
<reference evidence="5" key="1">
    <citation type="submission" date="2019-07" db="EMBL/GenBank/DDBJ databases">
        <title>Genomic Encyclopedia of Type Strains, Phase IV (KMG-IV): sequencing the most valuable type-strain genomes for metagenomic binning, comparative biology and taxonomic classification.</title>
        <authorList>
            <person name="Goeker M."/>
        </authorList>
    </citation>
    <scope>NUCLEOTIDE SEQUENCE</scope>
    <source>
        <strain evidence="5">DSM 44596</strain>
    </source>
</reference>
<sequence>MHTTVIRSTTRLVALGIAGALLLTGCASSSGDSSDANPQTRSGAAGYVGAQDAGEPIGGGALTFGSYSFPSSLDPTKTQAAGSTGGTEMAAIYDTLVRSDSASGSFVPQLAKSLTNNADFTAYTVTLPEGLTFSDGSPLNAEAVRWSIDRFVAGKGDVSQSWLNIVERVDTPNETTIEFVLKRPWRQFPALLSLGPGMIVARSSDAGGAFTPIGAGPFTLAKFAPHEELILAARPDYQGGKPPLDTVRFVPTSGAQAQYESLKSGQIDMTYILRDEAVIKRALDDGYSGYLSPTGQNGIGTINNREGRPGADVRVRQAIAYGVDPEAVNTRANNGLGTASSELVPVSSRWFNNTEGIPFDSSKAKTLLDQAKADGYDGKLRYLTTSEPGQQATALTVQASLKAIGFDVTIDYATDVTDLVRRVYKDHDFDMTRGGAPVGEEAPYINLYNSMASDSKNNPSGFADPEMDTLITAVQTAPTDDAVRDAISKVQDYANVSVPYVIWGPAAVLTAWDDNIHGVTRNITDIMFFDEAWISPK</sequence>
<dbReference type="Gene3D" id="3.10.105.10">
    <property type="entry name" value="Dipeptide-binding Protein, Domain 3"/>
    <property type="match status" value="1"/>
</dbReference>
<dbReference type="PIRSF" id="PIRSF002741">
    <property type="entry name" value="MppA"/>
    <property type="match status" value="1"/>
</dbReference>
<evidence type="ECO:0000256" key="2">
    <source>
        <dbReference type="SAM" id="MobiDB-lite"/>
    </source>
</evidence>
<dbReference type="InterPro" id="IPR000914">
    <property type="entry name" value="SBP_5_dom"/>
</dbReference>
<gene>
    <name evidence="5" type="ORF">FNL38_101397</name>
</gene>
<feature type="domain" description="Solute-binding protein family 5" evidence="4">
    <location>
        <begin position="106"/>
        <end position="452"/>
    </location>
</feature>
<dbReference type="GO" id="GO:0043190">
    <property type="term" value="C:ATP-binding cassette (ABC) transporter complex"/>
    <property type="evidence" value="ECO:0007669"/>
    <property type="project" value="InterPro"/>
</dbReference>
<dbReference type="PROSITE" id="PS51257">
    <property type="entry name" value="PROKAR_LIPOPROTEIN"/>
    <property type="match status" value="1"/>
</dbReference>
<dbReference type="Pfam" id="PF00496">
    <property type="entry name" value="SBP_bac_5"/>
    <property type="match status" value="1"/>
</dbReference>
<evidence type="ECO:0000256" key="1">
    <source>
        <dbReference type="ARBA" id="ARBA00022729"/>
    </source>
</evidence>
<dbReference type="GO" id="GO:0015833">
    <property type="term" value="P:peptide transport"/>
    <property type="evidence" value="ECO:0007669"/>
    <property type="project" value="TreeGrafter"/>
</dbReference>
<dbReference type="CDD" id="cd00995">
    <property type="entry name" value="PBP2_NikA_DppA_OppA_like"/>
    <property type="match status" value="1"/>
</dbReference>
<proteinExistence type="predicted"/>
<dbReference type="PANTHER" id="PTHR30290:SF38">
    <property type="entry name" value="D,D-DIPEPTIDE-BINDING PERIPLASMIC PROTEIN DDPA-RELATED"/>
    <property type="match status" value="1"/>
</dbReference>
<feature type="region of interest" description="Disordered" evidence="2">
    <location>
        <begin position="30"/>
        <end position="50"/>
    </location>
</feature>
<evidence type="ECO:0000256" key="3">
    <source>
        <dbReference type="SAM" id="SignalP"/>
    </source>
</evidence>
<dbReference type="AlphaFoldDB" id="A0A652YX23"/>
<organism evidence="5">
    <name type="scientific">Nocardia globerula</name>
    <dbReference type="NCBI Taxonomy" id="1818"/>
    <lineage>
        <taxon>Bacteria</taxon>
        <taxon>Bacillati</taxon>
        <taxon>Actinomycetota</taxon>
        <taxon>Actinomycetes</taxon>
        <taxon>Mycobacteriales</taxon>
        <taxon>Nocardiaceae</taxon>
        <taxon>Nocardia</taxon>
    </lineage>
</organism>
<dbReference type="GO" id="GO:1904680">
    <property type="term" value="F:peptide transmembrane transporter activity"/>
    <property type="evidence" value="ECO:0007669"/>
    <property type="project" value="TreeGrafter"/>
</dbReference>
<protein>
    <submittedName>
        <fullName evidence="5">Peptide/nickel transport system substrate-binding protein</fullName>
    </submittedName>
</protein>
<dbReference type="Gene3D" id="3.40.190.10">
    <property type="entry name" value="Periplasmic binding protein-like II"/>
    <property type="match status" value="1"/>
</dbReference>
<comment type="caution">
    <text evidence="5">The sequence shown here is derived from an EMBL/GenBank/DDBJ whole genome shotgun (WGS) entry which is preliminary data.</text>
</comment>
<dbReference type="GO" id="GO:0042597">
    <property type="term" value="C:periplasmic space"/>
    <property type="evidence" value="ECO:0007669"/>
    <property type="project" value="UniProtKB-ARBA"/>
</dbReference>
<dbReference type="InterPro" id="IPR030678">
    <property type="entry name" value="Peptide/Ni-bd"/>
</dbReference>
<dbReference type="SUPFAM" id="SSF53850">
    <property type="entry name" value="Periplasmic binding protein-like II"/>
    <property type="match status" value="1"/>
</dbReference>
<accession>A0A652YX23</accession>
<keyword evidence="1 3" id="KW-0732">Signal</keyword>
<feature type="signal peptide" evidence="3">
    <location>
        <begin position="1"/>
        <end position="29"/>
    </location>
</feature>
<feature type="chain" id="PRO_5038525454" evidence="3">
    <location>
        <begin position="30"/>
        <end position="537"/>
    </location>
</feature>
<evidence type="ECO:0000313" key="5">
    <source>
        <dbReference type="EMBL" id="TYQ08030.1"/>
    </source>
</evidence>
<evidence type="ECO:0000259" key="4">
    <source>
        <dbReference type="Pfam" id="PF00496"/>
    </source>
</evidence>
<name>A0A652YX23_NOCGL</name>